<sequence length="40" mass="4507">MKLTGTNKPTTYTTHTFLTFVGVGMGVQQESLEKLRVRVH</sequence>
<organism evidence="1 2">
    <name type="scientific">Actinocorallia glomerata</name>
    <dbReference type="NCBI Taxonomy" id="46203"/>
    <lineage>
        <taxon>Bacteria</taxon>
        <taxon>Bacillati</taxon>
        <taxon>Actinomycetota</taxon>
        <taxon>Actinomycetes</taxon>
        <taxon>Streptosporangiales</taxon>
        <taxon>Thermomonosporaceae</taxon>
        <taxon>Actinocorallia</taxon>
    </lineage>
</organism>
<proteinExistence type="predicted"/>
<keyword evidence="2" id="KW-1185">Reference proteome</keyword>
<gene>
    <name evidence="1" type="ORF">GCM10010467_30260</name>
</gene>
<dbReference type="EMBL" id="BAAAUU010000056">
    <property type="protein sequence ID" value="GAA3191386.1"/>
    <property type="molecule type" value="Genomic_DNA"/>
</dbReference>
<comment type="caution">
    <text evidence="1">The sequence shown here is derived from an EMBL/GenBank/DDBJ whole genome shotgun (WGS) entry which is preliminary data.</text>
</comment>
<reference evidence="2" key="1">
    <citation type="journal article" date="2019" name="Int. J. Syst. Evol. Microbiol.">
        <title>The Global Catalogue of Microorganisms (GCM) 10K type strain sequencing project: providing services to taxonomists for standard genome sequencing and annotation.</title>
        <authorList>
            <consortium name="The Broad Institute Genomics Platform"/>
            <consortium name="The Broad Institute Genome Sequencing Center for Infectious Disease"/>
            <person name="Wu L."/>
            <person name="Ma J."/>
        </authorList>
    </citation>
    <scope>NUCLEOTIDE SEQUENCE [LARGE SCALE GENOMIC DNA]</scope>
    <source>
        <strain evidence="2">JCM 9376</strain>
    </source>
</reference>
<dbReference type="Proteomes" id="UP001501404">
    <property type="component" value="Unassembled WGS sequence"/>
</dbReference>
<protein>
    <submittedName>
        <fullName evidence="1">Uncharacterized protein</fullName>
    </submittedName>
</protein>
<name>A0ABP6PUX8_9ACTN</name>
<accession>A0ABP6PUX8</accession>
<evidence type="ECO:0000313" key="2">
    <source>
        <dbReference type="Proteomes" id="UP001501404"/>
    </source>
</evidence>
<evidence type="ECO:0000313" key="1">
    <source>
        <dbReference type="EMBL" id="GAA3191386.1"/>
    </source>
</evidence>